<dbReference type="EMBL" id="FPJW01000001">
    <property type="protein sequence ID" value="SFW97575.1"/>
    <property type="molecule type" value="Genomic_DNA"/>
</dbReference>
<organism evidence="1 2">
    <name type="scientific">Marinospirillum alkaliphilum DSM 21637</name>
    <dbReference type="NCBI Taxonomy" id="1122209"/>
    <lineage>
        <taxon>Bacteria</taxon>
        <taxon>Pseudomonadati</taxon>
        <taxon>Pseudomonadota</taxon>
        <taxon>Gammaproteobacteria</taxon>
        <taxon>Oceanospirillales</taxon>
        <taxon>Oceanospirillaceae</taxon>
        <taxon>Marinospirillum</taxon>
    </lineage>
</organism>
<evidence type="ECO:0000313" key="2">
    <source>
        <dbReference type="Proteomes" id="UP000182350"/>
    </source>
</evidence>
<sequence length="77" mass="8730">MSRCSQLKQEAAQLRGQMEHRTILVHQSINSLLQQLRTLARCPATLLLVFVCGMVAEQLRVPGIKRVYGLMARLLLQ</sequence>
<protein>
    <submittedName>
        <fullName evidence="1">Uncharacterized protein</fullName>
    </submittedName>
</protein>
<dbReference type="STRING" id="1122209.SAMN02745752_00004"/>
<dbReference type="AlphaFoldDB" id="A0A1K1TAD4"/>
<reference evidence="1 2" key="1">
    <citation type="submission" date="2016-11" db="EMBL/GenBank/DDBJ databases">
        <authorList>
            <person name="Jaros S."/>
            <person name="Januszkiewicz K."/>
            <person name="Wedrychowicz H."/>
        </authorList>
    </citation>
    <scope>NUCLEOTIDE SEQUENCE [LARGE SCALE GENOMIC DNA]</scope>
    <source>
        <strain evidence="1 2">DSM 21637</strain>
    </source>
</reference>
<proteinExistence type="predicted"/>
<keyword evidence="2" id="KW-1185">Reference proteome</keyword>
<dbReference type="OrthoDB" id="5787092at2"/>
<accession>A0A1K1TAD4</accession>
<dbReference type="Proteomes" id="UP000182350">
    <property type="component" value="Unassembled WGS sequence"/>
</dbReference>
<evidence type="ECO:0000313" key="1">
    <source>
        <dbReference type="EMBL" id="SFW97575.1"/>
    </source>
</evidence>
<name>A0A1K1TAD4_9GAMM</name>
<gene>
    <name evidence="1" type="ORF">SAMN02745752_00004</name>
</gene>